<keyword evidence="4 7" id="KW-0747">Spliceosome</keyword>
<accession>A0A139AJN0</accession>
<feature type="compositionally biased region" description="Basic residues" evidence="8">
    <location>
        <begin position="249"/>
        <end position="288"/>
    </location>
</feature>
<dbReference type="AlphaFoldDB" id="A0A139AJN0"/>
<evidence type="ECO:0000313" key="9">
    <source>
        <dbReference type="EMBL" id="KXS16754.1"/>
    </source>
</evidence>
<dbReference type="InterPro" id="IPR005037">
    <property type="entry name" value="PRP38"/>
</dbReference>
<organism evidence="9 10">
    <name type="scientific">Gonapodya prolifera (strain JEL478)</name>
    <name type="common">Monoblepharis prolifera</name>
    <dbReference type="NCBI Taxonomy" id="1344416"/>
    <lineage>
        <taxon>Eukaryota</taxon>
        <taxon>Fungi</taxon>
        <taxon>Fungi incertae sedis</taxon>
        <taxon>Chytridiomycota</taxon>
        <taxon>Chytridiomycota incertae sedis</taxon>
        <taxon>Monoblepharidomycetes</taxon>
        <taxon>Monoblepharidales</taxon>
        <taxon>Gonapodyaceae</taxon>
        <taxon>Gonapodya</taxon>
    </lineage>
</organism>
<feature type="compositionally biased region" description="Basic and acidic residues" evidence="8">
    <location>
        <begin position="365"/>
        <end position="383"/>
    </location>
</feature>
<sequence length="418" mass="47424">MANRTVYDAKSVHGTNPQYLVEKILRARIYESLFWKEHCFALTAETLIDKAVQLNAIGGHFGGNMKPTEFICLILKMLQIQPDRSICLEYLRQEDFKYLRALGAYYWRLTQRAEDVYKELEPLLEDFRKLRERNKDGGLIITHMDEFIDALLREERVCDVQLPRLTKREVLEEQGVLEMRDVEAEVAKLGVEDEEDADRRNEDESGSGSGSGEESGSEDGEWSRAKSRSPARSVGNKGANANGRDRSPPRRRRSYSRSRSRSPPRHRRSPSPSSHRRRRTPSRSRSRSRSPPLRDRRRSPSHRDRRDRDGDRWQAQASPPRSGRDSEGKGKDLYEERAERKKADRAALEKKVGKMFKSGSGAGAGDKKKDRGDRREDRRDEGKGSAGKGGGGGGGGDGMSIEETNKLRASLGLKPLKM</sequence>
<evidence type="ECO:0000256" key="4">
    <source>
        <dbReference type="ARBA" id="ARBA00022728"/>
    </source>
</evidence>
<evidence type="ECO:0000256" key="6">
    <source>
        <dbReference type="ARBA" id="ARBA00023242"/>
    </source>
</evidence>
<dbReference type="STRING" id="1344416.A0A139AJN0"/>
<dbReference type="Proteomes" id="UP000070544">
    <property type="component" value="Unassembled WGS sequence"/>
</dbReference>
<keyword evidence="10" id="KW-1185">Reference proteome</keyword>
<evidence type="ECO:0000256" key="3">
    <source>
        <dbReference type="ARBA" id="ARBA00022664"/>
    </source>
</evidence>
<dbReference type="GO" id="GO:0000398">
    <property type="term" value="P:mRNA splicing, via spliceosome"/>
    <property type="evidence" value="ECO:0007669"/>
    <property type="project" value="UniProtKB-UniRule"/>
</dbReference>
<feature type="compositionally biased region" description="Gly residues" evidence="8">
    <location>
        <begin position="384"/>
        <end position="398"/>
    </location>
</feature>
<reference evidence="9 10" key="1">
    <citation type="journal article" date="2015" name="Genome Biol. Evol.">
        <title>Phylogenomic analyses indicate that early fungi evolved digesting cell walls of algal ancestors of land plants.</title>
        <authorList>
            <person name="Chang Y."/>
            <person name="Wang S."/>
            <person name="Sekimoto S."/>
            <person name="Aerts A.L."/>
            <person name="Choi C."/>
            <person name="Clum A."/>
            <person name="LaButti K.M."/>
            <person name="Lindquist E.A."/>
            <person name="Yee Ngan C."/>
            <person name="Ohm R.A."/>
            <person name="Salamov A.A."/>
            <person name="Grigoriev I.V."/>
            <person name="Spatafora J.W."/>
            <person name="Berbee M.L."/>
        </authorList>
    </citation>
    <scope>NUCLEOTIDE SEQUENCE [LARGE SCALE GENOMIC DNA]</scope>
    <source>
        <strain evidence="9 10">JEL478</strain>
    </source>
</reference>
<proteinExistence type="inferred from homology"/>
<feature type="compositionally biased region" description="Basic and acidic residues" evidence="8">
    <location>
        <begin position="301"/>
        <end position="312"/>
    </location>
</feature>
<dbReference type="OrthoDB" id="190958at2759"/>
<protein>
    <recommendedName>
        <fullName evidence="7">Pre-mRNA-splicing factor 38</fullName>
    </recommendedName>
</protein>
<dbReference type="Pfam" id="PF19252">
    <property type="entry name" value="HIND"/>
    <property type="match status" value="1"/>
</dbReference>
<evidence type="ECO:0000256" key="5">
    <source>
        <dbReference type="ARBA" id="ARBA00023187"/>
    </source>
</evidence>
<gene>
    <name evidence="9" type="ORF">M427DRAFT_97552</name>
</gene>
<comment type="subcellular location">
    <subcellularLocation>
        <location evidence="1 7">Nucleus</location>
    </subcellularLocation>
</comment>
<dbReference type="EMBL" id="KQ965750">
    <property type="protein sequence ID" value="KXS16754.1"/>
    <property type="molecule type" value="Genomic_DNA"/>
</dbReference>
<dbReference type="InterPro" id="IPR045347">
    <property type="entry name" value="HIND"/>
</dbReference>
<name>A0A139AJN0_GONPJ</name>
<evidence type="ECO:0000313" key="10">
    <source>
        <dbReference type="Proteomes" id="UP000070544"/>
    </source>
</evidence>
<dbReference type="OMA" id="HTYWKEQ"/>
<comment type="function">
    <text evidence="7">Required for pre-mRNA splicing.</text>
</comment>
<dbReference type="Pfam" id="PF03371">
    <property type="entry name" value="PRP38"/>
    <property type="match status" value="1"/>
</dbReference>
<dbReference type="PANTHER" id="PTHR23142">
    <property type="entry name" value="PRE-MRNA-SPLICING FACTOR 38A-RELATED"/>
    <property type="match status" value="1"/>
</dbReference>
<dbReference type="GO" id="GO:0005681">
    <property type="term" value="C:spliceosomal complex"/>
    <property type="evidence" value="ECO:0007669"/>
    <property type="project" value="UniProtKB-KW"/>
</dbReference>
<keyword evidence="6 7" id="KW-0539">Nucleus</keyword>
<feature type="compositionally biased region" description="Basic and acidic residues" evidence="8">
    <location>
        <begin position="322"/>
        <end position="352"/>
    </location>
</feature>
<evidence type="ECO:0000256" key="1">
    <source>
        <dbReference type="ARBA" id="ARBA00004123"/>
    </source>
</evidence>
<feature type="region of interest" description="Disordered" evidence="8">
    <location>
        <begin position="187"/>
        <end position="418"/>
    </location>
</feature>
<keyword evidence="3 7" id="KW-0507">mRNA processing</keyword>
<comment type="similarity">
    <text evidence="2 7">Belongs to the PRP38 family.</text>
</comment>
<evidence type="ECO:0000256" key="7">
    <source>
        <dbReference type="RuleBase" id="RU367025"/>
    </source>
</evidence>
<evidence type="ECO:0000256" key="2">
    <source>
        <dbReference type="ARBA" id="ARBA00006164"/>
    </source>
</evidence>
<evidence type="ECO:0000256" key="8">
    <source>
        <dbReference type="SAM" id="MobiDB-lite"/>
    </source>
</evidence>
<keyword evidence="5 7" id="KW-0508">mRNA splicing</keyword>
<dbReference type="GO" id="GO:0046540">
    <property type="term" value="C:U4/U6 x U5 tri-snRNP complex"/>
    <property type="evidence" value="ECO:0007669"/>
    <property type="project" value="InterPro"/>
</dbReference>